<keyword evidence="3" id="KW-1133">Transmembrane helix</keyword>
<reference evidence="4 5" key="1">
    <citation type="submission" date="2019-01" db="EMBL/GenBank/DDBJ databases">
        <title>Draft genome sequences of the type strains of six Macrococcus species.</title>
        <authorList>
            <person name="Mazhar S."/>
            <person name="Altermann E."/>
            <person name="Hill C."/>
            <person name="Mcauliffe O."/>
        </authorList>
    </citation>
    <scope>NUCLEOTIDE SEQUENCE [LARGE SCALE GENOMIC DNA]</scope>
    <source>
        <strain evidence="4 5">ATCC 51828</strain>
    </source>
</reference>
<sequence>MFRKSELTKEEKKELKRKKKEARIKAKQKRGKRKKTDDNYYIIGGRFGDRDERTKGGIRTLYFRRFTFLLLALGIMMLVYQYAEMIDYKTNNSTPIGTELTFLKSEAPLTISDIWTDKKREVTVVKFKYSDKARQLLSTEGKNYNLHFLHTTKHKPKIEMKYGVLGTEGDGYLFIKGKLDKRAYQIYMANTLNMNYGDDKASPNISTIQKKSMEEMLSSVSEDTMNESGVITAIQSKFKNKEKEHKFDNINFRLNAYSDNTKVFDGTFLTDDNEIDYGKVIKQTSTVNVVKKIAKAMETLQQERQSYTVSLEEYQNRLKRDKKNSDAKENIEKINLRIEKLDTTLDALRKEKERYEKSEFRKEDFGNMQENFEYFDLQKGGYN</sequence>
<feature type="transmembrane region" description="Helical" evidence="3">
    <location>
        <begin position="62"/>
        <end position="83"/>
    </location>
</feature>
<protein>
    <submittedName>
        <fullName evidence="4">Flagellar biosynthesis protein FliS</fullName>
    </submittedName>
</protein>
<keyword evidence="4" id="KW-0966">Cell projection</keyword>
<organism evidence="4 5">
    <name type="scientific">Macrococcus carouselicus</name>
    <dbReference type="NCBI Taxonomy" id="69969"/>
    <lineage>
        <taxon>Bacteria</taxon>
        <taxon>Bacillati</taxon>
        <taxon>Bacillota</taxon>
        <taxon>Bacilli</taxon>
        <taxon>Bacillales</taxon>
        <taxon>Staphylococcaceae</taxon>
        <taxon>Macrococcus</taxon>
    </lineage>
</organism>
<feature type="region of interest" description="Disordered" evidence="2">
    <location>
        <begin position="1"/>
        <end position="32"/>
    </location>
</feature>
<dbReference type="AlphaFoldDB" id="A0A9Q8FNU4"/>
<feature type="compositionally biased region" description="Basic and acidic residues" evidence="2">
    <location>
        <begin position="1"/>
        <end position="14"/>
    </location>
</feature>
<proteinExistence type="predicted"/>
<keyword evidence="4" id="KW-0969">Cilium</keyword>
<keyword evidence="5" id="KW-1185">Reference proteome</keyword>
<keyword evidence="3" id="KW-0812">Transmembrane</keyword>
<keyword evidence="1" id="KW-0175">Coiled coil</keyword>
<evidence type="ECO:0000256" key="1">
    <source>
        <dbReference type="SAM" id="Coils"/>
    </source>
</evidence>
<dbReference type="Proteomes" id="UP000295280">
    <property type="component" value="Unassembled WGS sequence"/>
</dbReference>
<evidence type="ECO:0000313" key="5">
    <source>
        <dbReference type="Proteomes" id="UP000295280"/>
    </source>
</evidence>
<accession>A0A9Q8FNU4</accession>
<evidence type="ECO:0000256" key="3">
    <source>
        <dbReference type="SAM" id="Phobius"/>
    </source>
</evidence>
<name>A0A9Q8FNU4_9STAP</name>
<dbReference type="EMBL" id="SCWD01000006">
    <property type="protein sequence ID" value="TDL95545.1"/>
    <property type="molecule type" value="Genomic_DNA"/>
</dbReference>
<comment type="caution">
    <text evidence="4">The sequence shown here is derived from an EMBL/GenBank/DDBJ whole genome shotgun (WGS) entry which is preliminary data.</text>
</comment>
<evidence type="ECO:0000313" key="4">
    <source>
        <dbReference type="EMBL" id="TDL95545.1"/>
    </source>
</evidence>
<feature type="coiled-coil region" evidence="1">
    <location>
        <begin position="297"/>
        <end position="358"/>
    </location>
</feature>
<feature type="compositionally biased region" description="Basic residues" evidence="2">
    <location>
        <begin position="15"/>
        <end position="32"/>
    </location>
</feature>
<evidence type="ECO:0000256" key="2">
    <source>
        <dbReference type="SAM" id="MobiDB-lite"/>
    </source>
</evidence>
<keyword evidence="4" id="KW-0282">Flagellum</keyword>
<keyword evidence="3" id="KW-0472">Membrane</keyword>
<gene>
    <name evidence="4" type="ORF">ERX40_10200</name>
</gene>
<dbReference type="RefSeq" id="WP_133418392.1">
    <property type="nucleotide sequence ID" value="NZ_SCWD01000006.1"/>
</dbReference>